<evidence type="ECO:0000313" key="3">
    <source>
        <dbReference type="EMBL" id="UYV60542.1"/>
    </source>
</evidence>
<keyword evidence="4" id="KW-1185">Reference proteome</keyword>
<evidence type="ECO:0000259" key="2">
    <source>
        <dbReference type="PROSITE" id="PS50181"/>
    </source>
</evidence>
<sequence length="418" mass="45515">MEAVKKVAVARAGSPFDQGYHTLGAGGPPSWEDLTDDLWLRIFSFLTSDVLCVVARVCRRWYFLAWDARLWRTLAVGPSSQLAVDRGLRCVLRLLARENPAPVRRALLPGCARLSDRGLAALAQRCPALEALDVRGCSRISTAGVAEVLVGCPRLSRLDLAGCWKVTGLAAPGSQLTHLDLTDCTAVTDDAVAELVCHCPQLESLFLRRCPQLTDVAARVIAGGLAALRDLSLSGCPLLTDLALHDLARFGPALRYLSVARCDRCSLSSIVVYERFHCICTHRVRNDNLVVQVSDAGLRPLCRRCPRLRYLNVRGCEAVSDASLEVAPQSLRALDAGKCDVTDTGLQALARRCPTLRRLSLQSCEAVSDVGLQALAYHCRTLLRLSIQDCPAVTAEGCRAVRRLCRRCIIEHTNPGLS</sequence>
<reference evidence="3 4" key="1">
    <citation type="submission" date="2022-01" db="EMBL/GenBank/DDBJ databases">
        <title>A chromosomal length assembly of Cordylochernes scorpioides.</title>
        <authorList>
            <person name="Zeh D."/>
            <person name="Zeh J."/>
        </authorList>
    </citation>
    <scope>NUCLEOTIDE SEQUENCE [LARGE SCALE GENOMIC DNA]</scope>
    <source>
        <strain evidence="3">IN4F17</strain>
        <tissue evidence="3">Whole Body</tissue>
    </source>
</reference>
<keyword evidence="1" id="KW-0833">Ubl conjugation pathway</keyword>
<gene>
    <name evidence="3" type="ORF">LAZ67_1001456</name>
</gene>
<dbReference type="InterPro" id="IPR001611">
    <property type="entry name" value="Leu-rich_rpt"/>
</dbReference>
<evidence type="ECO:0000256" key="1">
    <source>
        <dbReference type="ARBA" id="ARBA00022786"/>
    </source>
</evidence>
<name>A0ABY6JYR0_9ARAC</name>
<organism evidence="3 4">
    <name type="scientific">Cordylochernes scorpioides</name>
    <dbReference type="NCBI Taxonomy" id="51811"/>
    <lineage>
        <taxon>Eukaryota</taxon>
        <taxon>Metazoa</taxon>
        <taxon>Ecdysozoa</taxon>
        <taxon>Arthropoda</taxon>
        <taxon>Chelicerata</taxon>
        <taxon>Arachnida</taxon>
        <taxon>Pseudoscorpiones</taxon>
        <taxon>Cheliferoidea</taxon>
        <taxon>Chernetidae</taxon>
        <taxon>Cordylochernes</taxon>
    </lineage>
</organism>
<dbReference type="Pfam" id="PF13516">
    <property type="entry name" value="LRR_6"/>
    <property type="match status" value="3"/>
</dbReference>
<dbReference type="SUPFAM" id="SSF52047">
    <property type="entry name" value="RNI-like"/>
    <property type="match status" value="1"/>
</dbReference>
<dbReference type="InterPro" id="IPR006553">
    <property type="entry name" value="Leu-rich_rpt_Cys-con_subtyp"/>
</dbReference>
<dbReference type="Pfam" id="PF12937">
    <property type="entry name" value="F-box-like"/>
    <property type="match status" value="1"/>
</dbReference>
<dbReference type="InterPro" id="IPR001810">
    <property type="entry name" value="F-box_dom"/>
</dbReference>
<dbReference type="PROSITE" id="PS50181">
    <property type="entry name" value="FBOX"/>
    <property type="match status" value="1"/>
</dbReference>
<dbReference type="InterPro" id="IPR050648">
    <property type="entry name" value="F-box_LRR-repeat"/>
</dbReference>
<evidence type="ECO:0000313" key="4">
    <source>
        <dbReference type="Proteomes" id="UP001235939"/>
    </source>
</evidence>
<dbReference type="SUPFAM" id="SSF81383">
    <property type="entry name" value="F-box domain"/>
    <property type="match status" value="1"/>
</dbReference>
<dbReference type="InterPro" id="IPR036047">
    <property type="entry name" value="F-box-like_dom_sf"/>
</dbReference>
<feature type="domain" description="F-box" evidence="2">
    <location>
        <begin position="28"/>
        <end position="74"/>
    </location>
</feature>
<proteinExistence type="predicted"/>
<protein>
    <submittedName>
        <fullName evidence="3">FBXL7</fullName>
    </submittedName>
</protein>
<dbReference type="EMBL" id="CP092863">
    <property type="protein sequence ID" value="UYV60542.1"/>
    <property type="molecule type" value="Genomic_DNA"/>
</dbReference>
<dbReference type="InterPro" id="IPR057207">
    <property type="entry name" value="FBXL15_LRR"/>
</dbReference>
<dbReference type="SMART" id="SM00367">
    <property type="entry name" value="LRR_CC"/>
    <property type="match status" value="9"/>
</dbReference>
<dbReference type="Gene3D" id="3.80.10.10">
    <property type="entry name" value="Ribonuclease Inhibitor"/>
    <property type="match status" value="2"/>
</dbReference>
<dbReference type="Proteomes" id="UP001235939">
    <property type="component" value="Chromosome 01"/>
</dbReference>
<dbReference type="SMART" id="SM00256">
    <property type="entry name" value="FBOX"/>
    <property type="match status" value="1"/>
</dbReference>
<dbReference type="Pfam" id="PF25372">
    <property type="entry name" value="DUF7885"/>
    <property type="match status" value="1"/>
</dbReference>
<dbReference type="PANTHER" id="PTHR13382">
    <property type="entry name" value="MITOCHONDRIAL ATP SYNTHASE COUPLING FACTOR B"/>
    <property type="match status" value="1"/>
</dbReference>
<accession>A0ABY6JYR0</accession>
<dbReference type="InterPro" id="IPR032675">
    <property type="entry name" value="LRR_dom_sf"/>
</dbReference>